<organism evidence="2 3">
    <name type="scientific">Pholiota conissans</name>
    <dbReference type="NCBI Taxonomy" id="109636"/>
    <lineage>
        <taxon>Eukaryota</taxon>
        <taxon>Fungi</taxon>
        <taxon>Dikarya</taxon>
        <taxon>Basidiomycota</taxon>
        <taxon>Agaricomycotina</taxon>
        <taxon>Agaricomycetes</taxon>
        <taxon>Agaricomycetidae</taxon>
        <taxon>Agaricales</taxon>
        <taxon>Agaricineae</taxon>
        <taxon>Strophariaceae</taxon>
        <taxon>Pholiota</taxon>
    </lineage>
</organism>
<dbReference type="SUPFAM" id="SSF56112">
    <property type="entry name" value="Protein kinase-like (PK-like)"/>
    <property type="match status" value="1"/>
</dbReference>
<evidence type="ECO:0000313" key="3">
    <source>
        <dbReference type="Proteomes" id="UP000807469"/>
    </source>
</evidence>
<protein>
    <recommendedName>
        <fullName evidence="1">Aminoglycoside phosphotransferase domain-containing protein</fullName>
    </recommendedName>
</protein>
<dbReference type="Proteomes" id="UP000807469">
    <property type="component" value="Unassembled WGS sequence"/>
</dbReference>
<gene>
    <name evidence="2" type="ORF">BDN70DRAFT_871224</name>
</gene>
<dbReference type="PANTHER" id="PTHR36091">
    <property type="entry name" value="ALTERED INHERITANCE OF MITOCHONDRIA PROTEIN 9, MITOCHONDRIAL"/>
    <property type="match status" value="1"/>
</dbReference>
<dbReference type="EMBL" id="MU155135">
    <property type="protein sequence ID" value="KAF9485554.1"/>
    <property type="molecule type" value="Genomic_DNA"/>
</dbReference>
<dbReference type="InterPro" id="IPR002575">
    <property type="entry name" value="Aminoglycoside_PTrfase"/>
</dbReference>
<name>A0A9P5ZD79_9AGAR</name>
<dbReference type="Pfam" id="PF01636">
    <property type="entry name" value="APH"/>
    <property type="match status" value="1"/>
</dbReference>
<dbReference type="PANTHER" id="PTHR36091:SF2">
    <property type="entry name" value="AMINOGLYCOSIDE PHOSPHOTRANSFERASE DOMAIN-CONTAINING PROTEIN"/>
    <property type="match status" value="1"/>
</dbReference>
<proteinExistence type="predicted"/>
<sequence>MALRQLEFDVEALGEVAAKAGGAMGCNKVEFLAEGSYNRVFRLALSNGKDVVARIPFPNAGPRGLLTRSEVATMDFVRSRLASPIPKVLAWDATTTNDVGCEYIIMELCNGFLLHDRLGEQLTYYRHIADTADLMIGLASIRFSQYGSIYYKEDVDSELQGRPFYAEGEKQDELSDRFRIGPSVERRFYRGERAHMSIDRGPWKDIYSYLQAAVNCELEWIRLYGNSPKAKNQLGSRSSPELHALALQKWLHLAPAVLPSPEYTVPTLSHPDLHAGNIFVNGDDPMRVSGIIDWQGAAVRLLFETGQPKIFEDEGKSHSNLKHVRIMSKDTLRPVMPDNYEELADTEKEEARAEYRLVFPRYAFYKVLRERQDPSLLVDVQRLLHMELLRHAIYCSSHSWSDGLPILNRTLMMICNTYGDGIPIHKDYPICPVFFSEDEKAHVEDEYYTSISTEELLETHVRTSMKRAGIYMLPDGAVGSEQFDDAVKMNKELFASALEGQSEVVQERISSRWPVREGKYVHSMEYCV</sequence>
<accession>A0A9P5ZD79</accession>
<comment type="caution">
    <text evidence="2">The sequence shown here is derived from an EMBL/GenBank/DDBJ whole genome shotgun (WGS) entry which is preliminary data.</text>
</comment>
<dbReference type="OrthoDB" id="2968323at2759"/>
<dbReference type="Gene3D" id="3.90.1200.10">
    <property type="match status" value="1"/>
</dbReference>
<keyword evidence="3" id="KW-1185">Reference proteome</keyword>
<dbReference type="GO" id="GO:0005739">
    <property type="term" value="C:mitochondrion"/>
    <property type="evidence" value="ECO:0007669"/>
    <property type="project" value="TreeGrafter"/>
</dbReference>
<reference evidence="2" key="1">
    <citation type="submission" date="2020-11" db="EMBL/GenBank/DDBJ databases">
        <authorList>
            <consortium name="DOE Joint Genome Institute"/>
            <person name="Ahrendt S."/>
            <person name="Riley R."/>
            <person name="Andreopoulos W."/>
            <person name="Labutti K."/>
            <person name="Pangilinan J."/>
            <person name="Ruiz-Duenas F.J."/>
            <person name="Barrasa J.M."/>
            <person name="Sanchez-Garcia M."/>
            <person name="Camarero S."/>
            <person name="Miyauchi S."/>
            <person name="Serrano A."/>
            <person name="Linde D."/>
            <person name="Babiker R."/>
            <person name="Drula E."/>
            <person name="Ayuso-Fernandez I."/>
            <person name="Pacheco R."/>
            <person name="Padilla G."/>
            <person name="Ferreira P."/>
            <person name="Barriuso J."/>
            <person name="Kellner H."/>
            <person name="Castanera R."/>
            <person name="Alfaro M."/>
            <person name="Ramirez L."/>
            <person name="Pisabarro A.G."/>
            <person name="Kuo A."/>
            <person name="Tritt A."/>
            <person name="Lipzen A."/>
            <person name="He G."/>
            <person name="Yan M."/>
            <person name="Ng V."/>
            <person name="Cullen D."/>
            <person name="Martin F."/>
            <person name="Rosso M.-N."/>
            <person name="Henrissat B."/>
            <person name="Hibbett D."/>
            <person name="Martinez A.T."/>
            <person name="Grigoriev I.V."/>
        </authorList>
    </citation>
    <scope>NUCLEOTIDE SEQUENCE</scope>
    <source>
        <strain evidence="2">CIRM-BRFM 674</strain>
    </source>
</reference>
<dbReference type="InterPro" id="IPR011009">
    <property type="entry name" value="Kinase-like_dom_sf"/>
</dbReference>
<evidence type="ECO:0000313" key="2">
    <source>
        <dbReference type="EMBL" id="KAF9485554.1"/>
    </source>
</evidence>
<dbReference type="InterPro" id="IPR051035">
    <property type="entry name" value="Mito_inheritance_9"/>
</dbReference>
<evidence type="ECO:0000259" key="1">
    <source>
        <dbReference type="Pfam" id="PF01636"/>
    </source>
</evidence>
<dbReference type="AlphaFoldDB" id="A0A9P5ZD79"/>
<feature type="domain" description="Aminoglycoside phosphotransferase" evidence="1">
    <location>
        <begin position="238"/>
        <end position="298"/>
    </location>
</feature>